<protein>
    <submittedName>
        <fullName evidence="4">N-acetylmuramoyl-L-alanine amidase</fullName>
    </submittedName>
</protein>
<evidence type="ECO:0000259" key="3">
    <source>
        <dbReference type="SMART" id="SM00646"/>
    </source>
</evidence>
<evidence type="ECO:0000256" key="1">
    <source>
        <dbReference type="ARBA" id="ARBA00022801"/>
    </source>
</evidence>
<dbReference type="SMART" id="SM00646">
    <property type="entry name" value="Ami_3"/>
    <property type="match status" value="1"/>
</dbReference>
<dbReference type="EMBL" id="VTEG01000007">
    <property type="protein sequence ID" value="TYR99064.1"/>
    <property type="molecule type" value="Genomic_DNA"/>
</dbReference>
<dbReference type="PANTHER" id="PTHR30404">
    <property type="entry name" value="N-ACETYLMURAMOYL-L-ALANINE AMIDASE"/>
    <property type="match status" value="1"/>
</dbReference>
<dbReference type="GO" id="GO:0008745">
    <property type="term" value="F:N-acetylmuramoyl-L-alanine amidase activity"/>
    <property type="evidence" value="ECO:0007669"/>
    <property type="project" value="InterPro"/>
</dbReference>
<reference evidence="4 5" key="1">
    <citation type="submission" date="2019-08" db="EMBL/GenBank/DDBJ databases">
        <title>Bacillus genomes from the desert of Cuatro Cienegas, Coahuila.</title>
        <authorList>
            <person name="Olmedo-Alvarez G."/>
        </authorList>
    </citation>
    <scope>NUCLEOTIDE SEQUENCE [LARGE SCALE GENOMIC DNA]</scope>
    <source>
        <strain evidence="4 5">CH128b_4D</strain>
    </source>
</reference>
<comment type="caution">
    <text evidence="4">The sequence shown here is derived from an EMBL/GenBank/DDBJ whole genome shotgun (WGS) entry which is preliminary data.</text>
</comment>
<dbReference type="Gene3D" id="3.40.630.40">
    <property type="entry name" value="Zn-dependent exopeptidases"/>
    <property type="match status" value="1"/>
</dbReference>
<dbReference type="GO" id="GO:0009253">
    <property type="term" value="P:peptidoglycan catabolic process"/>
    <property type="evidence" value="ECO:0007669"/>
    <property type="project" value="InterPro"/>
</dbReference>
<organism evidence="4 5">
    <name type="scientific">Rossellomorea vietnamensis</name>
    <dbReference type="NCBI Taxonomy" id="218284"/>
    <lineage>
        <taxon>Bacteria</taxon>
        <taxon>Bacillati</taxon>
        <taxon>Bacillota</taxon>
        <taxon>Bacilli</taxon>
        <taxon>Bacillales</taxon>
        <taxon>Bacillaceae</taxon>
        <taxon>Rossellomorea</taxon>
    </lineage>
</organism>
<sequence>MSRAFLNDAGHGSDSWPERGMKGVPGLAEHDFNAVVCQETHQLLKGTLPVFEGQPLLKRDVPLINRSKYYNSLYEKYPESIGISTHANASRDETVRGFGVFYWHNHEPSKRLAEIILKNVKRMIPELPIWGSGLWPSLPGDHWSNFHILRETEMTFVLTEWAFMTNAKDLRLLKNDGFRKQCAQVTAASVLEFYGMQSTFKAESIPQPNELPTVTSFSKYPRLIEVTKDTGKYEYANLSNNKGIISKGTRLKVYGETYAAWAGGGGVFIQKKDTQEIPQAIITGGLTKERIDTVEEYFRSKNLSGSVEFVGEGNPYAKAILKGKEYQDFCEFLDAQNWWYKME</sequence>
<gene>
    <name evidence="4" type="ORF">FZC84_11855</name>
</gene>
<dbReference type="AlphaFoldDB" id="A0A5D4MAX2"/>
<dbReference type="SUPFAM" id="SSF53187">
    <property type="entry name" value="Zn-dependent exopeptidases"/>
    <property type="match status" value="1"/>
</dbReference>
<keyword evidence="1" id="KW-0378">Hydrolase</keyword>
<dbReference type="Pfam" id="PF01520">
    <property type="entry name" value="Amidase_3"/>
    <property type="match status" value="1"/>
</dbReference>
<evidence type="ECO:0000313" key="4">
    <source>
        <dbReference type="EMBL" id="TYR99064.1"/>
    </source>
</evidence>
<dbReference type="PANTHER" id="PTHR30404:SF0">
    <property type="entry name" value="N-ACETYLMURAMOYL-L-ALANINE AMIDASE AMIC"/>
    <property type="match status" value="1"/>
</dbReference>
<evidence type="ECO:0000313" key="5">
    <source>
        <dbReference type="Proteomes" id="UP000325182"/>
    </source>
</evidence>
<evidence type="ECO:0000256" key="2">
    <source>
        <dbReference type="SAM" id="MobiDB-lite"/>
    </source>
</evidence>
<proteinExistence type="predicted"/>
<feature type="region of interest" description="Disordered" evidence="2">
    <location>
        <begin position="1"/>
        <end position="20"/>
    </location>
</feature>
<dbReference type="InterPro" id="IPR002508">
    <property type="entry name" value="MurNAc-LAA_cat"/>
</dbReference>
<dbReference type="InterPro" id="IPR050695">
    <property type="entry name" value="N-acetylmuramoyl_amidase_3"/>
</dbReference>
<name>A0A5D4MAX2_9BACI</name>
<accession>A0A5D4MAX2</accession>
<dbReference type="Proteomes" id="UP000325182">
    <property type="component" value="Unassembled WGS sequence"/>
</dbReference>
<dbReference type="RefSeq" id="WP_148953984.1">
    <property type="nucleotide sequence ID" value="NZ_VTEG01000007.1"/>
</dbReference>
<feature type="domain" description="MurNAc-LAA" evidence="3">
    <location>
        <begin position="62"/>
        <end position="191"/>
    </location>
</feature>
<dbReference type="CDD" id="cd02696">
    <property type="entry name" value="MurNAc-LAA"/>
    <property type="match status" value="1"/>
</dbReference>
<dbReference type="GO" id="GO:0030288">
    <property type="term" value="C:outer membrane-bounded periplasmic space"/>
    <property type="evidence" value="ECO:0007669"/>
    <property type="project" value="TreeGrafter"/>
</dbReference>